<comment type="caution">
    <text evidence="3">The sequence shown here is derived from an EMBL/GenBank/DDBJ whole genome shotgun (WGS) entry which is preliminary data.</text>
</comment>
<dbReference type="InterPro" id="IPR029058">
    <property type="entry name" value="AB_hydrolase_fold"/>
</dbReference>
<evidence type="ECO:0000313" key="4">
    <source>
        <dbReference type="Proteomes" id="UP000803884"/>
    </source>
</evidence>
<sequence length="364" mass="38951">MASHVKHQVTLTERIGNAIQLLHLVVAGFKDVLTTAPALYQVGWPLKQILAVSFLRHKTGLTRREAYQAGRPTTGENLTQGCEALGVPLSSQVFSCEGYPDATLHEATVGSQDSPTVVFYLHGGGYRNQINGTAQVPVVFDCARAMGASKVYFLEYTLAPGAQFPGQLVQASRALNMLLEKHSAGDLALGGDSAGGNLALGLLAHIKEPHPKVPPITAFDGKGETEFRGAFLISPMVATTFTAKSFKDNAARDYISVEGAEMFTHYWAPQAGVWADPLSGGASFWNAVPVKKIIITVGGFECLRDDILDFANMVCTPADKKTSLTLAQGKTEVHVQPAIDKALGSPPCETFVNLLDWCHGLRSG</sequence>
<dbReference type="Pfam" id="PF07859">
    <property type="entry name" value="Abhydrolase_3"/>
    <property type="match status" value="1"/>
</dbReference>
<dbReference type="GeneID" id="96009950"/>
<dbReference type="GO" id="GO:0016787">
    <property type="term" value="F:hydrolase activity"/>
    <property type="evidence" value="ECO:0007669"/>
    <property type="project" value="UniProtKB-KW"/>
</dbReference>
<keyword evidence="4" id="KW-1185">Reference proteome</keyword>
<dbReference type="PANTHER" id="PTHR48081:SF18">
    <property type="entry name" value="ALPHA_BETA HYDROLASE FOLD-3 DOMAIN-CONTAINING PROTEIN"/>
    <property type="match status" value="1"/>
</dbReference>
<evidence type="ECO:0000313" key="3">
    <source>
        <dbReference type="EMBL" id="KAL1582631.1"/>
    </source>
</evidence>
<dbReference type="InterPro" id="IPR050300">
    <property type="entry name" value="GDXG_lipolytic_enzyme"/>
</dbReference>
<dbReference type="SUPFAM" id="SSF53474">
    <property type="entry name" value="alpha/beta-Hydrolases"/>
    <property type="match status" value="1"/>
</dbReference>
<accession>A0AB34KEQ0</accession>
<gene>
    <name evidence="3" type="ORF">WHR41_08508</name>
</gene>
<dbReference type="Gene3D" id="3.40.50.1820">
    <property type="entry name" value="alpha/beta hydrolase"/>
    <property type="match status" value="1"/>
</dbReference>
<name>A0AB34KEQ0_9PEZI</name>
<evidence type="ECO:0000256" key="1">
    <source>
        <dbReference type="ARBA" id="ARBA00022801"/>
    </source>
</evidence>
<dbReference type="Proteomes" id="UP000803884">
    <property type="component" value="Unassembled WGS sequence"/>
</dbReference>
<organism evidence="3 4">
    <name type="scientific">Cladosporium halotolerans</name>
    <dbReference type="NCBI Taxonomy" id="1052096"/>
    <lineage>
        <taxon>Eukaryota</taxon>
        <taxon>Fungi</taxon>
        <taxon>Dikarya</taxon>
        <taxon>Ascomycota</taxon>
        <taxon>Pezizomycotina</taxon>
        <taxon>Dothideomycetes</taxon>
        <taxon>Dothideomycetidae</taxon>
        <taxon>Cladosporiales</taxon>
        <taxon>Cladosporiaceae</taxon>
        <taxon>Cladosporium</taxon>
    </lineage>
</organism>
<proteinExistence type="predicted"/>
<dbReference type="InterPro" id="IPR013094">
    <property type="entry name" value="AB_hydrolase_3"/>
</dbReference>
<dbReference type="PANTHER" id="PTHR48081">
    <property type="entry name" value="AB HYDROLASE SUPERFAMILY PROTEIN C4A8.06C"/>
    <property type="match status" value="1"/>
</dbReference>
<protein>
    <recommendedName>
        <fullName evidence="2">Alpha/beta hydrolase fold-3 domain-containing protein</fullName>
    </recommendedName>
</protein>
<dbReference type="EMBL" id="JAAQHG020000047">
    <property type="protein sequence ID" value="KAL1582631.1"/>
    <property type="molecule type" value="Genomic_DNA"/>
</dbReference>
<evidence type="ECO:0000259" key="2">
    <source>
        <dbReference type="Pfam" id="PF07859"/>
    </source>
</evidence>
<reference evidence="3 4" key="1">
    <citation type="journal article" date="2020" name="Microbiol. Resour. Announc.">
        <title>Draft Genome Sequence of a Cladosporium Species Isolated from the Mesophotic Ascidian Didemnum maculosum.</title>
        <authorList>
            <person name="Gioti A."/>
            <person name="Siaperas R."/>
            <person name="Nikolaivits E."/>
            <person name="Le Goff G."/>
            <person name="Ouazzani J."/>
            <person name="Kotoulas G."/>
            <person name="Topakas E."/>
        </authorList>
    </citation>
    <scope>NUCLEOTIDE SEQUENCE [LARGE SCALE GENOMIC DNA]</scope>
    <source>
        <strain evidence="3 4">TM138-S3</strain>
    </source>
</reference>
<feature type="domain" description="Alpha/beta hydrolase fold-3" evidence="2">
    <location>
        <begin position="118"/>
        <end position="325"/>
    </location>
</feature>
<keyword evidence="1" id="KW-0378">Hydrolase</keyword>
<dbReference type="RefSeq" id="XP_069225738.1">
    <property type="nucleotide sequence ID" value="XM_069377112.1"/>
</dbReference>
<dbReference type="AlphaFoldDB" id="A0AB34KEQ0"/>